<evidence type="ECO:0000256" key="2">
    <source>
        <dbReference type="ARBA" id="ARBA00023315"/>
    </source>
</evidence>
<dbReference type="Pfam" id="PF00755">
    <property type="entry name" value="Carn_acyltransf"/>
    <property type="match status" value="1"/>
</dbReference>
<protein>
    <submittedName>
        <fullName evidence="7">Choline O-acetyltransferase-like</fullName>
    </submittedName>
</protein>
<dbReference type="PROSITE" id="PS00439">
    <property type="entry name" value="ACYLTRANSF_C_1"/>
    <property type="match status" value="1"/>
</dbReference>
<dbReference type="GO" id="GO:0004102">
    <property type="term" value="F:choline O-acetyltransferase activity"/>
    <property type="evidence" value="ECO:0007669"/>
    <property type="project" value="UniProtKB-EC"/>
</dbReference>
<dbReference type="InterPro" id="IPR000542">
    <property type="entry name" value="Carn_acyl_trans"/>
</dbReference>
<feature type="domain" description="Choline/carnitine acyltransferase" evidence="6">
    <location>
        <begin position="5"/>
        <end position="64"/>
    </location>
</feature>
<dbReference type="GO" id="GO:0008292">
    <property type="term" value="P:acetylcholine biosynthetic process"/>
    <property type="evidence" value="ECO:0007669"/>
    <property type="project" value="TreeGrafter"/>
</dbReference>
<evidence type="ECO:0000259" key="6">
    <source>
        <dbReference type="Pfam" id="PF00755"/>
    </source>
</evidence>
<comment type="caution">
    <text evidence="7">The sequence shown here is derived from an EMBL/GenBank/DDBJ whole genome shotgun (WGS) entry which is preliminary data.</text>
</comment>
<sequence length="64" mass="7326">VLPKVPVPDLQQTLSAYLKCVKHLVPDAQFQKTKAMVEKFGKPGGTGEMLQKKLMERREKTENW</sequence>
<dbReference type="InterPro" id="IPR039551">
    <property type="entry name" value="Cho/carn_acyl_trans"/>
</dbReference>
<reference evidence="7" key="1">
    <citation type="submission" date="2020-07" db="EMBL/GenBank/DDBJ databases">
        <title>Clarias magur genome sequencing, assembly and annotation.</title>
        <authorList>
            <person name="Kushwaha B."/>
            <person name="Kumar R."/>
            <person name="Das P."/>
            <person name="Joshi C.G."/>
            <person name="Kumar D."/>
            <person name="Nagpure N.S."/>
            <person name="Pandey M."/>
            <person name="Agarwal S."/>
            <person name="Srivastava S."/>
            <person name="Singh M."/>
            <person name="Sahoo L."/>
            <person name="Jayasankar P."/>
            <person name="Meher P.K."/>
            <person name="Koringa P.G."/>
            <person name="Iquebal M.A."/>
            <person name="Das S.P."/>
            <person name="Bit A."/>
            <person name="Patnaik S."/>
            <person name="Patel N."/>
            <person name="Shah T.M."/>
            <person name="Hinsu A."/>
            <person name="Jena J.K."/>
        </authorList>
    </citation>
    <scope>NUCLEOTIDE SEQUENCE</scope>
    <source>
        <strain evidence="7">CIFAMagur01</strain>
        <tissue evidence="7">Testis</tissue>
    </source>
</reference>
<evidence type="ECO:0000256" key="3">
    <source>
        <dbReference type="ARBA" id="ARBA00037088"/>
    </source>
</evidence>
<gene>
    <name evidence="7" type="ORF">DAT39_016217</name>
</gene>
<name>A0A8J4TC95_CLAMG</name>
<evidence type="ECO:0000256" key="4">
    <source>
        <dbReference type="ARBA" id="ARBA00048143"/>
    </source>
</evidence>
<feature type="non-terminal residue" evidence="7">
    <location>
        <position position="64"/>
    </location>
</feature>
<dbReference type="GO" id="GO:0043005">
    <property type="term" value="C:neuron projection"/>
    <property type="evidence" value="ECO:0007669"/>
    <property type="project" value="TreeGrafter"/>
</dbReference>
<comment type="function">
    <text evidence="3">Catalyzes the reversible synthesis of acetylcholine (ACh) from acetyl CoA and choline at cholinergic synapses.</text>
</comment>
<accession>A0A8J4TC95</accession>
<dbReference type="GO" id="GO:0005737">
    <property type="term" value="C:cytoplasm"/>
    <property type="evidence" value="ECO:0007669"/>
    <property type="project" value="TreeGrafter"/>
</dbReference>
<comment type="catalytic activity">
    <reaction evidence="4">
        <text>choline + acetyl-CoA = acetylcholine + CoA</text>
        <dbReference type="Rhea" id="RHEA:18821"/>
        <dbReference type="ChEBI" id="CHEBI:15354"/>
        <dbReference type="ChEBI" id="CHEBI:15355"/>
        <dbReference type="ChEBI" id="CHEBI:57287"/>
        <dbReference type="ChEBI" id="CHEBI:57288"/>
        <dbReference type="EC" id="2.3.1.6"/>
    </reaction>
</comment>
<evidence type="ECO:0000256" key="5">
    <source>
        <dbReference type="ARBA" id="ARBA00048999"/>
    </source>
</evidence>
<dbReference type="OrthoDB" id="8915517at2759"/>
<dbReference type="Gene3D" id="1.10.275.20">
    <property type="entry name" value="Choline/Carnitine o-acyltransferase"/>
    <property type="match status" value="1"/>
</dbReference>
<comment type="catalytic activity">
    <reaction evidence="5">
        <text>4,8-dimethylnonanoyl-CoA + (R)-carnitine = O-4,8-dimethylnonanoyl-(R)-carnitine + CoA</text>
        <dbReference type="Rhea" id="RHEA:44860"/>
        <dbReference type="ChEBI" id="CHEBI:16347"/>
        <dbReference type="ChEBI" id="CHEBI:57287"/>
        <dbReference type="ChEBI" id="CHEBI:77061"/>
        <dbReference type="ChEBI" id="CHEBI:84654"/>
    </reaction>
</comment>
<evidence type="ECO:0000256" key="1">
    <source>
        <dbReference type="ARBA" id="ARBA00005005"/>
    </source>
</evidence>
<evidence type="ECO:0000313" key="8">
    <source>
        <dbReference type="Proteomes" id="UP000727407"/>
    </source>
</evidence>
<keyword evidence="2" id="KW-0012">Acyltransferase</keyword>
<dbReference type="Proteomes" id="UP000727407">
    <property type="component" value="Unassembled WGS sequence"/>
</dbReference>
<organism evidence="7 8">
    <name type="scientific">Clarias magur</name>
    <name type="common">Asian catfish</name>
    <name type="synonym">Macropteronotus magur</name>
    <dbReference type="NCBI Taxonomy" id="1594786"/>
    <lineage>
        <taxon>Eukaryota</taxon>
        <taxon>Metazoa</taxon>
        <taxon>Chordata</taxon>
        <taxon>Craniata</taxon>
        <taxon>Vertebrata</taxon>
        <taxon>Euteleostomi</taxon>
        <taxon>Actinopterygii</taxon>
        <taxon>Neopterygii</taxon>
        <taxon>Teleostei</taxon>
        <taxon>Ostariophysi</taxon>
        <taxon>Siluriformes</taxon>
        <taxon>Clariidae</taxon>
        <taxon>Clarias</taxon>
    </lineage>
</organism>
<dbReference type="AlphaFoldDB" id="A0A8J4TC95"/>
<dbReference type="GO" id="GO:0045202">
    <property type="term" value="C:synapse"/>
    <property type="evidence" value="ECO:0007669"/>
    <property type="project" value="GOC"/>
</dbReference>
<keyword evidence="8" id="KW-1185">Reference proteome</keyword>
<dbReference type="PANTHER" id="PTHR22589">
    <property type="entry name" value="CARNITINE O-ACYLTRANSFERASE"/>
    <property type="match status" value="1"/>
</dbReference>
<keyword evidence="2" id="KW-0808">Transferase</keyword>
<dbReference type="PANTHER" id="PTHR22589:SF14">
    <property type="entry name" value="CHOLINE O-ACETYLTRANSFERASE"/>
    <property type="match status" value="1"/>
</dbReference>
<dbReference type="SUPFAM" id="SSF52777">
    <property type="entry name" value="CoA-dependent acyltransferases"/>
    <property type="match status" value="1"/>
</dbReference>
<dbReference type="GO" id="GO:0006635">
    <property type="term" value="P:fatty acid beta-oxidation"/>
    <property type="evidence" value="ECO:0007669"/>
    <property type="project" value="UniProtKB-UniPathway"/>
</dbReference>
<dbReference type="UniPathway" id="UPA00659"/>
<proteinExistence type="predicted"/>
<dbReference type="GO" id="GO:0007274">
    <property type="term" value="P:neuromuscular synaptic transmission"/>
    <property type="evidence" value="ECO:0007669"/>
    <property type="project" value="TreeGrafter"/>
</dbReference>
<dbReference type="EMBL" id="QNUK01000394">
    <property type="protein sequence ID" value="KAF5894071.1"/>
    <property type="molecule type" value="Genomic_DNA"/>
</dbReference>
<feature type="non-terminal residue" evidence="7">
    <location>
        <position position="1"/>
    </location>
</feature>
<evidence type="ECO:0000313" key="7">
    <source>
        <dbReference type="EMBL" id="KAF5894071.1"/>
    </source>
</evidence>
<comment type="pathway">
    <text evidence="1">Lipid metabolism; fatty acid beta-oxidation.</text>
</comment>
<dbReference type="InterPro" id="IPR042572">
    <property type="entry name" value="Carn_acyl_trans_N"/>
</dbReference>